<dbReference type="NCBIfam" id="NF003465">
    <property type="entry name" value="PRK05089.1"/>
    <property type="match status" value="1"/>
</dbReference>
<proteinExistence type="inferred from homology"/>
<keyword evidence="6 10" id="KW-0735">Signal-anchor</keyword>
<dbReference type="SUPFAM" id="SSF110111">
    <property type="entry name" value="Ctag/Cox11"/>
    <property type="match status" value="1"/>
</dbReference>
<dbReference type="Pfam" id="PF04442">
    <property type="entry name" value="CtaG_Cox11"/>
    <property type="match status" value="1"/>
</dbReference>
<keyword evidence="8 10" id="KW-0186">Copper</keyword>
<dbReference type="InterPro" id="IPR023471">
    <property type="entry name" value="CtaG/Cox11_dom_sf"/>
</dbReference>
<evidence type="ECO:0000256" key="1">
    <source>
        <dbReference type="ARBA" id="ARBA00004007"/>
    </source>
</evidence>
<organism evidence="11 12">
    <name type="scientific">Asticcacaulis excentricus</name>
    <dbReference type="NCBI Taxonomy" id="78587"/>
    <lineage>
        <taxon>Bacteria</taxon>
        <taxon>Pseudomonadati</taxon>
        <taxon>Pseudomonadota</taxon>
        <taxon>Alphaproteobacteria</taxon>
        <taxon>Caulobacterales</taxon>
        <taxon>Caulobacteraceae</taxon>
        <taxon>Asticcacaulis</taxon>
    </lineage>
</organism>
<keyword evidence="9 10" id="KW-0472">Membrane</keyword>
<keyword evidence="7 10" id="KW-1133">Transmembrane helix</keyword>
<dbReference type="GO" id="GO:0005886">
    <property type="term" value="C:plasma membrane"/>
    <property type="evidence" value="ECO:0007669"/>
    <property type="project" value="UniProtKB-SubCell"/>
</dbReference>
<evidence type="ECO:0000256" key="6">
    <source>
        <dbReference type="ARBA" id="ARBA00022968"/>
    </source>
</evidence>
<gene>
    <name evidence="10" type="primary">ctaG</name>
    <name evidence="11" type="ORF">EM6_2609</name>
</gene>
<sequence>MKKLTRNQKVAAWCLAGLLGMFGLAYASVPLYRLFCQVTGFDGTTQRVETESSVVLDRKIRVYFDTNANNIPWSFKVERPVQNTLLGKTNMIYFTVRNDADVPLTGRASYNVLPEAMGGYFMKLQCFCFTDQTLQPGEERTFPVVYYVDPKMLENIDAKNTKDVTLSYTFFPSQGAKK</sequence>
<dbReference type="PANTHER" id="PTHR21320:SF3">
    <property type="entry name" value="CYTOCHROME C OXIDASE ASSEMBLY PROTEIN COX11, MITOCHONDRIAL-RELATED"/>
    <property type="match status" value="1"/>
</dbReference>
<evidence type="ECO:0000256" key="9">
    <source>
        <dbReference type="ARBA" id="ARBA00023136"/>
    </source>
</evidence>
<dbReference type="PANTHER" id="PTHR21320">
    <property type="entry name" value="CYTOCHROME C OXIDASE ASSEMBLY PROTEIN COX11-RELATED"/>
    <property type="match status" value="1"/>
</dbReference>
<dbReference type="Proteomes" id="UP000278756">
    <property type="component" value="Chromosome 2"/>
</dbReference>
<evidence type="ECO:0000256" key="10">
    <source>
        <dbReference type="HAMAP-Rule" id="MF_00155"/>
    </source>
</evidence>
<evidence type="ECO:0000313" key="12">
    <source>
        <dbReference type="Proteomes" id="UP000278756"/>
    </source>
</evidence>
<reference evidence="12" key="1">
    <citation type="journal article" date="2017" name="Biotechnol. Biofuels">
        <title>Evaluation of environmental bacterial communities as a factor affecting the growth of duckweed Lemna minor.</title>
        <authorList>
            <person name="Ishizawa H."/>
            <person name="Kuroda M."/>
            <person name="Morikawa M."/>
            <person name="Ike M."/>
        </authorList>
    </citation>
    <scope>NUCLEOTIDE SEQUENCE [LARGE SCALE GENOMIC DNA]</scope>
    <source>
        <strain evidence="12">M6</strain>
    </source>
</reference>
<dbReference type="GO" id="GO:0005507">
    <property type="term" value="F:copper ion binding"/>
    <property type="evidence" value="ECO:0007669"/>
    <property type="project" value="InterPro"/>
</dbReference>
<dbReference type="EMBL" id="AP018828">
    <property type="protein sequence ID" value="BBF81990.1"/>
    <property type="molecule type" value="Genomic_DNA"/>
</dbReference>
<evidence type="ECO:0000256" key="4">
    <source>
        <dbReference type="ARBA" id="ARBA00015384"/>
    </source>
</evidence>
<dbReference type="PIRSF" id="PIRSF005413">
    <property type="entry name" value="COX11"/>
    <property type="match status" value="1"/>
</dbReference>
<dbReference type="GO" id="GO:0008535">
    <property type="term" value="P:respiratory chain complex IV assembly"/>
    <property type="evidence" value="ECO:0007669"/>
    <property type="project" value="UniProtKB-UniRule"/>
</dbReference>
<keyword evidence="5 10" id="KW-0812">Transmembrane</keyword>
<keyword evidence="10" id="KW-1003">Cell membrane</keyword>
<evidence type="ECO:0000256" key="8">
    <source>
        <dbReference type="ARBA" id="ARBA00023008"/>
    </source>
</evidence>
<dbReference type="Gene3D" id="2.60.370.10">
    <property type="entry name" value="Ctag/Cox11"/>
    <property type="match status" value="1"/>
</dbReference>
<dbReference type="OrthoDB" id="9804841at2"/>
<evidence type="ECO:0000256" key="7">
    <source>
        <dbReference type="ARBA" id="ARBA00022989"/>
    </source>
</evidence>
<feature type="topological domain" description="Cytoplasmic" evidence="10">
    <location>
        <begin position="1"/>
        <end position="6"/>
    </location>
</feature>
<keyword evidence="10" id="KW-0997">Cell inner membrane</keyword>
<evidence type="ECO:0000313" key="11">
    <source>
        <dbReference type="EMBL" id="BBF81990.1"/>
    </source>
</evidence>
<dbReference type="HAMAP" id="MF_00155">
    <property type="entry name" value="CtaG"/>
    <property type="match status" value="1"/>
</dbReference>
<dbReference type="RefSeq" id="WP_126423619.1">
    <property type="nucleotide sequence ID" value="NZ_AP018828.1"/>
</dbReference>
<feature type="topological domain" description="Periplasmic" evidence="10">
    <location>
        <begin position="29"/>
        <end position="178"/>
    </location>
</feature>
<dbReference type="InterPro" id="IPR007533">
    <property type="entry name" value="Cyt_c_oxidase_assmbl_CtaG"/>
</dbReference>
<protein>
    <recommendedName>
        <fullName evidence="4 10">Cytochrome c oxidase assembly protein CtaG</fullName>
    </recommendedName>
</protein>
<name>A0A3G9G3W1_9CAUL</name>
<accession>A0A3G9G3W1</accession>
<comment type="similarity">
    <text evidence="3 10">Belongs to the COX11/CtaG family.</text>
</comment>
<evidence type="ECO:0000256" key="5">
    <source>
        <dbReference type="ARBA" id="ARBA00022692"/>
    </source>
</evidence>
<evidence type="ECO:0000256" key="3">
    <source>
        <dbReference type="ARBA" id="ARBA00009620"/>
    </source>
</evidence>
<reference evidence="12" key="2">
    <citation type="journal article" date="2017" name="Plant Physiol. Biochem.">
        <title>Differential oxidative and antioxidative response of duckweed Lemna minor toward plant growth promoting/inhibiting bacteria.</title>
        <authorList>
            <person name="Ishizawa H."/>
            <person name="Kuroda M."/>
            <person name="Morikawa M."/>
            <person name="Ike M."/>
        </authorList>
    </citation>
    <scope>NUCLEOTIDE SEQUENCE [LARGE SCALE GENOMIC DNA]</scope>
    <source>
        <strain evidence="12">M6</strain>
    </source>
</reference>
<dbReference type="AlphaFoldDB" id="A0A3G9G3W1"/>
<comment type="subcellular location">
    <subcellularLocation>
        <location evidence="2 10">Cell inner membrane</location>
        <topology evidence="2 10">Single-pass type II membrane protein</topology>
        <orientation evidence="2 10">Periplasmic side</orientation>
    </subcellularLocation>
</comment>
<evidence type="ECO:0000256" key="2">
    <source>
        <dbReference type="ARBA" id="ARBA00004382"/>
    </source>
</evidence>
<comment type="function">
    <text evidence="1 10">Exerts its effect at some terminal stage of cytochrome c oxidase synthesis, probably by being involved in the insertion of the copper B into subunit I.</text>
</comment>